<organism evidence="2">
    <name type="scientific">Culex pipiens</name>
    <name type="common">House mosquito</name>
    <dbReference type="NCBI Taxonomy" id="7175"/>
    <lineage>
        <taxon>Eukaryota</taxon>
        <taxon>Metazoa</taxon>
        <taxon>Ecdysozoa</taxon>
        <taxon>Arthropoda</taxon>
        <taxon>Hexapoda</taxon>
        <taxon>Insecta</taxon>
        <taxon>Pterygota</taxon>
        <taxon>Neoptera</taxon>
        <taxon>Endopterygota</taxon>
        <taxon>Diptera</taxon>
        <taxon>Nematocera</taxon>
        <taxon>Culicoidea</taxon>
        <taxon>Culicidae</taxon>
        <taxon>Culicinae</taxon>
        <taxon>Culicini</taxon>
        <taxon>Culex</taxon>
        <taxon>Culex</taxon>
    </lineage>
</organism>
<feature type="compositionally biased region" description="Low complexity" evidence="1">
    <location>
        <begin position="34"/>
        <end position="56"/>
    </location>
</feature>
<dbReference type="AlphaFoldDB" id="A0A8D8KWA0"/>
<evidence type="ECO:0000256" key="1">
    <source>
        <dbReference type="SAM" id="MobiDB-lite"/>
    </source>
</evidence>
<sequence>MTKSSIRRCVRKNLAHLSQQNRGSIWREIRRNRVNSGRSRSTLTAASSTSNASSVPARARIGDRSLSTLKSSFQIFRMRRSFTRGKMLSKTSSRLVRSSPQQRSSSRLSSCSLVN</sequence>
<proteinExistence type="predicted"/>
<feature type="region of interest" description="Disordered" evidence="1">
    <location>
        <begin position="28"/>
        <end position="56"/>
    </location>
</feature>
<protein>
    <submittedName>
        <fullName evidence="2">(northern house mosquito) hypothetical protein</fullName>
    </submittedName>
</protein>
<accession>A0A8D8KWA0</accession>
<dbReference type="EMBL" id="HBUE01335773">
    <property type="protein sequence ID" value="CAG6595803.1"/>
    <property type="molecule type" value="Transcribed_RNA"/>
</dbReference>
<feature type="compositionally biased region" description="Low complexity" evidence="1">
    <location>
        <begin position="92"/>
        <end position="115"/>
    </location>
</feature>
<reference evidence="2" key="1">
    <citation type="submission" date="2021-05" db="EMBL/GenBank/DDBJ databases">
        <authorList>
            <person name="Alioto T."/>
            <person name="Alioto T."/>
            <person name="Gomez Garrido J."/>
        </authorList>
    </citation>
    <scope>NUCLEOTIDE SEQUENCE</scope>
</reference>
<feature type="region of interest" description="Disordered" evidence="1">
    <location>
        <begin position="86"/>
        <end position="115"/>
    </location>
</feature>
<dbReference type="EMBL" id="HBUE01229007">
    <property type="protein sequence ID" value="CAG6543677.1"/>
    <property type="molecule type" value="Transcribed_RNA"/>
</dbReference>
<evidence type="ECO:0000313" key="2">
    <source>
        <dbReference type="EMBL" id="CAG6595803.1"/>
    </source>
</evidence>
<name>A0A8D8KWA0_CULPI</name>